<reference evidence="2 3" key="2">
    <citation type="journal article" date="2016" name="Genome Announc.">
        <title>Complete Genome Sequences of Two Interactive Moderate Thermophiles, Paenibacillus napthalenovorans 32O-Y and Paenibacillus sp. 32O-W.</title>
        <authorList>
            <person name="Butler R.R.III."/>
            <person name="Wang J."/>
            <person name="Stark B.C."/>
            <person name="Pombert J.F."/>
        </authorList>
    </citation>
    <scope>NUCLEOTIDE SEQUENCE [LARGE SCALE GENOMIC DNA]</scope>
    <source>
        <strain evidence="2 3">32O-Y</strain>
    </source>
</reference>
<dbReference type="EMBL" id="CP013652">
    <property type="protein sequence ID" value="ALS24431.1"/>
    <property type="molecule type" value="Genomic_DNA"/>
</dbReference>
<dbReference type="PATRIC" id="fig|162209.4.peg.4376"/>
<organism evidence="2 3">
    <name type="scientific">Paenibacillus naphthalenovorans</name>
    <dbReference type="NCBI Taxonomy" id="162209"/>
    <lineage>
        <taxon>Bacteria</taxon>
        <taxon>Bacillati</taxon>
        <taxon>Bacillota</taxon>
        <taxon>Bacilli</taxon>
        <taxon>Bacillales</taxon>
        <taxon>Paenibacillaceae</taxon>
        <taxon>Paenibacillus</taxon>
    </lineage>
</organism>
<protein>
    <submittedName>
        <fullName evidence="2">Uncharacterized protein</fullName>
    </submittedName>
</protein>
<sequence>MERKLQEQAQAKPEDPKPAEAKPTVVIEHIAIEKLIVEKWDHSNNFGALGIKELEGKLNIGVNYSGPIDGEGIKDLFPNSKKQPESKGNPPLKPKPGFKDGSKGPSCTIRGKPL</sequence>
<dbReference type="KEGG" id="pnp:IJ22_41340"/>
<evidence type="ECO:0000256" key="1">
    <source>
        <dbReference type="SAM" id="MobiDB-lite"/>
    </source>
</evidence>
<reference evidence="3" key="1">
    <citation type="submission" date="2015-12" db="EMBL/GenBank/DDBJ databases">
        <title>Complete genome sequences of two moderately thermophilic Paenibacillus species.</title>
        <authorList>
            <person name="Butler R.III."/>
            <person name="Wang J."/>
            <person name="Stark B.C."/>
            <person name="Pombert J.-F."/>
        </authorList>
    </citation>
    <scope>NUCLEOTIDE SEQUENCE [LARGE SCALE GENOMIC DNA]</scope>
    <source>
        <strain evidence="3">32O-Y</strain>
    </source>
</reference>
<dbReference type="Proteomes" id="UP000061660">
    <property type="component" value="Chromosome"/>
</dbReference>
<feature type="region of interest" description="Disordered" evidence="1">
    <location>
        <begin position="1"/>
        <end position="23"/>
    </location>
</feature>
<keyword evidence="3" id="KW-1185">Reference proteome</keyword>
<dbReference type="RefSeq" id="WP_054819883.1">
    <property type="nucleotide sequence ID" value="NZ_CP013652.1"/>
</dbReference>
<proteinExistence type="predicted"/>
<dbReference type="OrthoDB" id="2871491at2"/>
<feature type="region of interest" description="Disordered" evidence="1">
    <location>
        <begin position="71"/>
        <end position="114"/>
    </location>
</feature>
<evidence type="ECO:0000313" key="2">
    <source>
        <dbReference type="EMBL" id="ALS24431.1"/>
    </source>
</evidence>
<gene>
    <name evidence="2" type="ORF">IJ22_41340</name>
</gene>
<feature type="compositionally biased region" description="Basic and acidic residues" evidence="1">
    <location>
        <begin position="1"/>
        <end position="20"/>
    </location>
</feature>
<name>A0A0U2N0M9_9BACL</name>
<evidence type="ECO:0000313" key="3">
    <source>
        <dbReference type="Proteomes" id="UP000061660"/>
    </source>
</evidence>
<dbReference type="AlphaFoldDB" id="A0A0U2N0M9"/>
<accession>A0A0U2N0M9</accession>
<dbReference type="STRING" id="162209.IJ22_41340"/>